<evidence type="ECO:0000313" key="4">
    <source>
        <dbReference type="Proteomes" id="UP001596166"/>
    </source>
</evidence>
<keyword evidence="1" id="KW-0808">Transferase</keyword>
<dbReference type="Proteomes" id="UP001596166">
    <property type="component" value="Unassembled WGS sequence"/>
</dbReference>
<evidence type="ECO:0000259" key="2">
    <source>
        <dbReference type="Pfam" id="PF00534"/>
    </source>
</evidence>
<dbReference type="Pfam" id="PF00534">
    <property type="entry name" value="Glycos_transf_1"/>
    <property type="match status" value="1"/>
</dbReference>
<evidence type="ECO:0000313" key="3">
    <source>
        <dbReference type="EMBL" id="MFC5354342.1"/>
    </source>
</evidence>
<dbReference type="RefSeq" id="WP_376994086.1">
    <property type="nucleotide sequence ID" value="NZ_JBHSLC010000006.1"/>
</dbReference>
<organism evidence="3 4">
    <name type="scientific">Azospirillum himalayense</name>
    <dbReference type="NCBI Taxonomy" id="654847"/>
    <lineage>
        <taxon>Bacteria</taxon>
        <taxon>Pseudomonadati</taxon>
        <taxon>Pseudomonadota</taxon>
        <taxon>Alphaproteobacteria</taxon>
        <taxon>Rhodospirillales</taxon>
        <taxon>Azospirillaceae</taxon>
        <taxon>Azospirillum</taxon>
    </lineage>
</organism>
<name>A0ABW0FZV2_9PROT</name>
<gene>
    <name evidence="3" type="ORF">ACFPMG_04915</name>
</gene>
<evidence type="ECO:0000256" key="1">
    <source>
        <dbReference type="ARBA" id="ARBA00022679"/>
    </source>
</evidence>
<dbReference type="Gene3D" id="3.40.50.2000">
    <property type="entry name" value="Glycogen Phosphorylase B"/>
    <property type="match status" value="1"/>
</dbReference>
<protein>
    <submittedName>
        <fullName evidence="3">Glycosyltransferase family 4 protein</fullName>
    </submittedName>
</protein>
<dbReference type="PANTHER" id="PTHR46401:SF2">
    <property type="entry name" value="GLYCOSYLTRANSFERASE WBBK-RELATED"/>
    <property type="match status" value="1"/>
</dbReference>
<accession>A0ABW0FZV2</accession>
<proteinExistence type="predicted"/>
<dbReference type="EMBL" id="JBHSLC010000006">
    <property type="protein sequence ID" value="MFC5354342.1"/>
    <property type="molecule type" value="Genomic_DNA"/>
</dbReference>
<comment type="caution">
    <text evidence="3">The sequence shown here is derived from an EMBL/GenBank/DDBJ whole genome shotgun (WGS) entry which is preliminary data.</text>
</comment>
<reference evidence="4" key="1">
    <citation type="journal article" date="2019" name="Int. J. Syst. Evol. Microbiol.">
        <title>The Global Catalogue of Microorganisms (GCM) 10K type strain sequencing project: providing services to taxonomists for standard genome sequencing and annotation.</title>
        <authorList>
            <consortium name="The Broad Institute Genomics Platform"/>
            <consortium name="The Broad Institute Genome Sequencing Center for Infectious Disease"/>
            <person name="Wu L."/>
            <person name="Ma J."/>
        </authorList>
    </citation>
    <scope>NUCLEOTIDE SEQUENCE [LARGE SCALE GENOMIC DNA]</scope>
    <source>
        <strain evidence="4">CCUG 58760</strain>
    </source>
</reference>
<feature type="domain" description="Glycosyl transferase family 1" evidence="2">
    <location>
        <begin position="380"/>
        <end position="534"/>
    </location>
</feature>
<dbReference type="PANTHER" id="PTHR46401">
    <property type="entry name" value="GLYCOSYLTRANSFERASE WBBK-RELATED"/>
    <property type="match status" value="1"/>
</dbReference>
<dbReference type="CDD" id="cd03809">
    <property type="entry name" value="GT4_MtfB-like"/>
    <property type="match status" value="1"/>
</dbReference>
<sequence length="774" mass="86933">MAYEHRERSCFVNSGREIVSIDYVDCERLAGWYKRLDGDADKIIVTIGDVQDVEVRADLPRKDVAAAGYGEAECGFDLVFQPPLPPSTRVVIQSRATGATLLSLIVYEDGMLLQGAAPADNGESVFGLPRTQGAAPLFSEQGVSIPGGCFILFDISDLVYYIGHHDNLTGIQRVQSCILLAMLRHGIYDRRRFVFLSYNNRRSHFIQVSVEFVSALLEDLMRPSRDRQVGFSKEDAKIGLLPHSAPLQQSYAALAGQETVLCLLGAAWVNRDYFRRIVGLKRELDLRFAMIVHDLIPVYARETCDQGTARVFTTFLKRALRNTDLFFAVSQNTARDLRRYAEETGLPAPPVTVTQNGSSFDEFIGAGSLPSPLFMDRIRKPFALFVSTIEGRKNHIFVYRVWQELLKAGVDVPDLVCVGRLGWRAEQFLSKLTETNHLQRRIHILKDVSDEELNWLYKNCQFTVYPSLYEGWGLPVGESLAKGKICVTSNTSSLPEVGGEFALYVDPNDAASAVSVIRKLITDTAYREELERKVEEHYQPTSWRTIAERVVAGCLQARQTPRMSLYPVVTCGQEYCFGALPESLSDCLGEEMLAQILRSRRGQLRNAYLPDSGFLMAEELRSGESWYEPEAWGSWTRYPECELAFLLPPEARDGAQAYLLLQVPVPLQGNSFVIEDENEILAAGHLNGSDVNGSDVFVTFRVQPRLDAEGRILPTRLSVKVPYDPNLLVELRALDNRAPGIGFKRFQVNRIDDVLGRLEVMERQSMRALEVRSC</sequence>
<dbReference type="SUPFAM" id="SSF53756">
    <property type="entry name" value="UDP-Glycosyltransferase/glycogen phosphorylase"/>
    <property type="match status" value="1"/>
</dbReference>
<keyword evidence="4" id="KW-1185">Reference proteome</keyword>
<dbReference type="InterPro" id="IPR001296">
    <property type="entry name" value="Glyco_trans_1"/>
</dbReference>